<dbReference type="EMBL" id="BFEA01000094">
    <property type="protein sequence ID" value="GBG67936.1"/>
    <property type="molecule type" value="Genomic_DNA"/>
</dbReference>
<dbReference type="GO" id="GO:0016740">
    <property type="term" value="F:transferase activity"/>
    <property type="evidence" value="ECO:0007669"/>
    <property type="project" value="UniProtKB-KW"/>
</dbReference>
<feature type="compositionally biased region" description="Acidic residues" evidence="11">
    <location>
        <begin position="609"/>
        <end position="624"/>
    </location>
</feature>
<evidence type="ECO:0000256" key="7">
    <source>
        <dbReference type="ARBA" id="ARBA00023180"/>
    </source>
</evidence>
<dbReference type="OrthoDB" id="1882547at2759"/>
<accession>A0A388KD53</accession>
<comment type="similarity">
    <text evidence="2">Belongs to the glycosyltransferase GT106 family.</text>
</comment>
<gene>
    <name evidence="12" type="ORF">CBR_g1055</name>
</gene>
<keyword evidence="8" id="KW-0294">Fucose metabolism</keyword>
<keyword evidence="7" id="KW-0325">Glycoprotein</keyword>
<dbReference type="GO" id="GO:0016020">
    <property type="term" value="C:membrane"/>
    <property type="evidence" value="ECO:0007669"/>
    <property type="project" value="UniProtKB-SubCell"/>
</dbReference>
<dbReference type="GO" id="GO:0006004">
    <property type="term" value="P:fucose metabolic process"/>
    <property type="evidence" value="ECO:0007669"/>
    <property type="project" value="UniProtKB-KW"/>
</dbReference>
<dbReference type="CDD" id="cd11299">
    <property type="entry name" value="O-FucT_plant"/>
    <property type="match status" value="1"/>
</dbReference>
<name>A0A388KD53_CHABU</name>
<evidence type="ECO:0000256" key="3">
    <source>
        <dbReference type="ARBA" id="ARBA00022679"/>
    </source>
</evidence>
<feature type="compositionally biased region" description="Low complexity" evidence="11">
    <location>
        <begin position="326"/>
        <end position="336"/>
    </location>
</feature>
<dbReference type="PANTHER" id="PTHR31933:SF5">
    <property type="entry name" value="O-FUCOSYLTRANSFERASE 31"/>
    <property type="match status" value="1"/>
</dbReference>
<dbReference type="PANTHER" id="PTHR31933">
    <property type="entry name" value="O-FUCOSYLTRANSFERASE 2-RELATED"/>
    <property type="match status" value="1"/>
</dbReference>
<dbReference type="OMA" id="PEIEHTC"/>
<feature type="region of interest" description="Disordered" evidence="11">
    <location>
        <begin position="601"/>
        <end position="624"/>
    </location>
</feature>
<evidence type="ECO:0000256" key="9">
    <source>
        <dbReference type="ARBA" id="ARBA00023277"/>
    </source>
</evidence>
<keyword evidence="9" id="KW-0119">Carbohydrate metabolism</keyword>
<evidence type="ECO:0000256" key="1">
    <source>
        <dbReference type="ARBA" id="ARBA00004167"/>
    </source>
</evidence>
<evidence type="ECO:0000256" key="8">
    <source>
        <dbReference type="ARBA" id="ARBA00023253"/>
    </source>
</evidence>
<keyword evidence="6" id="KW-0472">Membrane</keyword>
<evidence type="ECO:0000313" key="13">
    <source>
        <dbReference type="Proteomes" id="UP000265515"/>
    </source>
</evidence>
<dbReference type="Pfam" id="PF10250">
    <property type="entry name" value="O-FucT"/>
    <property type="match status" value="1"/>
</dbReference>
<organism evidence="12 13">
    <name type="scientific">Chara braunii</name>
    <name type="common">Braun's stonewort</name>
    <dbReference type="NCBI Taxonomy" id="69332"/>
    <lineage>
        <taxon>Eukaryota</taxon>
        <taxon>Viridiplantae</taxon>
        <taxon>Streptophyta</taxon>
        <taxon>Charophyceae</taxon>
        <taxon>Charales</taxon>
        <taxon>Characeae</taxon>
        <taxon>Chara</taxon>
    </lineage>
</organism>
<dbReference type="Proteomes" id="UP000265515">
    <property type="component" value="Unassembled WGS sequence"/>
</dbReference>
<protein>
    <recommendedName>
        <fullName evidence="10">O-fucosyltransferase family protein</fullName>
    </recommendedName>
</protein>
<dbReference type="InterPro" id="IPR024709">
    <property type="entry name" value="FucosylTrfase_pln"/>
</dbReference>
<proteinExistence type="inferred from homology"/>
<dbReference type="InterPro" id="IPR052272">
    <property type="entry name" value="GT106_glycosyltransferase"/>
</dbReference>
<reference evidence="12 13" key="1">
    <citation type="journal article" date="2018" name="Cell">
        <title>The Chara Genome: Secondary Complexity and Implications for Plant Terrestrialization.</title>
        <authorList>
            <person name="Nishiyama T."/>
            <person name="Sakayama H."/>
            <person name="Vries J.D."/>
            <person name="Buschmann H."/>
            <person name="Saint-Marcoux D."/>
            <person name="Ullrich K.K."/>
            <person name="Haas F.B."/>
            <person name="Vanderstraeten L."/>
            <person name="Becker D."/>
            <person name="Lang D."/>
            <person name="Vosolsobe S."/>
            <person name="Rombauts S."/>
            <person name="Wilhelmsson P.K.I."/>
            <person name="Janitza P."/>
            <person name="Kern R."/>
            <person name="Heyl A."/>
            <person name="Rumpler F."/>
            <person name="Villalobos L.I.A.C."/>
            <person name="Clay J.M."/>
            <person name="Skokan R."/>
            <person name="Toyoda A."/>
            <person name="Suzuki Y."/>
            <person name="Kagoshima H."/>
            <person name="Schijlen E."/>
            <person name="Tajeshwar N."/>
            <person name="Catarino B."/>
            <person name="Hetherington A.J."/>
            <person name="Saltykova A."/>
            <person name="Bonnot C."/>
            <person name="Breuninger H."/>
            <person name="Symeonidi A."/>
            <person name="Radhakrishnan G.V."/>
            <person name="Van Nieuwerburgh F."/>
            <person name="Deforce D."/>
            <person name="Chang C."/>
            <person name="Karol K.G."/>
            <person name="Hedrich R."/>
            <person name="Ulvskov P."/>
            <person name="Glockner G."/>
            <person name="Delwiche C.F."/>
            <person name="Petrasek J."/>
            <person name="Van de Peer Y."/>
            <person name="Friml J."/>
            <person name="Beilby M."/>
            <person name="Dolan L."/>
            <person name="Kohara Y."/>
            <person name="Sugano S."/>
            <person name="Fujiyama A."/>
            <person name="Delaux P.-M."/>
            <person name="Quint M."/>
            <person name="TheiBen G."/>
            <person name="Hagemann M."/>
            <person name="Harholt J."/>
            <person name="Dunand C."/>
            <person name="Zachgo S."/>
            <person name="Langdale J."/>
            <person name="Maumus F."/>
            <person name="Straeten D.V.D."/>
            <person name="Gould S.B."/>
            <person name="Rensing S.A."/>
        </authorList>
    </citation>
    <scope>NUCLEOTIDE SEQUENCE [LARGE SCALE GENOMIC DNA]</scope>
    <source>
        <strain evidence="12 13">S276</strain>
    </source>
</reference>
<evidence type="ECO:0000256" key="10">
    <source>
        <dbReference type="ARBA" id="ARBA00030350"/>
    </source>
</evidence>
<dbReference type="InterPro" id="IPR019378">
    <property type="entry name" value="GDP-Fuc_O-FucTrfase"/>
</dbReference>
<sequence>MSDPLLDEENKYKKRKSKTAVAGQLTRWWRSVRNEVIVFGLLFVFMLHKPPVNSSDAWRIDLFSEYIPPHPWYSHLLKSRQELGFEDEPEPPDLWDNPDSEGWVSCLERNSNYTLPEKSTGYVQIFLEGGLNQQRIGICNAVAVARILNATLLLPEFDVNPVWQDTSTFADIFDVGYFIDQLENEVRVETQLPVGLSWSTREYYSSAFRENRVKNAPMRASAKWYLENVLPLLQTYGIVAIAPFSHRLTFDGLPDDIQRLRCRVNYQALKFVPAIHNVGDLIINRLRTGWPTSANSFQSIDEELDSVFEEEQRRIGFRKLRSSRAALPPRRPATSAKNSTMHEEFGEKNPISVELDDLPQEKYVALHLRFDKDMVAHSKCDYGGGRAQRIALDSYRSFAWPEGVSSNSESDKLRQNGKCPLTPEEVGLLLAGIGFTKNTRLYLATYKVYGGEERMTPLREMFPLIVNKTSLATAKELSYFTGHSTRLAALDYHVSLHADVFVSASAGNMYNVLAGHRAFVGVKKTIKPYPQMLASILSDRSISWDEFRRQVAELHSNRTGALRFRRAGQSIYTYPAPDCMCQQDDEQQKEDQQQKFRLLEDARHRINDDDSDNIFEGAEDEDDT</sequence>
<evidence type="ECO:0000256" key="5">
    <source>
        <dbReference type="ARBA" id="ARBA00022989"/>
    </source>
</evidence>
<keyword evidence="4" id="KW-0812">Transmembrane</keyword>
<evidence type="ECO:0000313" key="12">
    <source>
        <dbReference type="EMBL" id="GBG67936.1"/>
    </source>
</evidence>
<dbReference type="AlphaFoldDB" id="A0A388KD53"/>
<evidence type="ECO:0000256" key="4">
    <source>
        <dbReference type="ARBA" id="ARBA00022692"/>
    </source>
</evidence>
<evidence type="ECO:0000256" key="6">
    <source>
        <dbReference type="ARBA" id="ARBA00023136"/>
    </source>
</evidence>
<comment type="caution">
    <text evidence="12">The sequence shown here is derived from an EMBL/GenBank/DDBJ whole genome shotgun (WGS) entry which is preliminary data.</text>
</comment>
<evidence type="ECO:0000256" key="11">
    <source>
        <dbReference type="SAM" id="MobiDB-lite"/>
    </source>
</evidence>
<keyword evidence="5" id="KW-1133">Transmembrane helix</keyword>
<keyword evidence="3" id="KW-0808">Transferase</keyword>
<evidence type="ECO:0000256" key="2">
    <source>
        <dbReference type="ARBA" id="ARBA00007737"/>
    </source>
</evidence>
<keyword evidence="13" id="KW-1185">Reference proteome</keyword>
<feature type="region of interest" description="Disordered" evidence="11">
    <location>
        <begin position="326"/>
        <end position="345"/>
    </location>
</feature>
<dbReference type="Gramene" id="GBG67936">
    <property type="protein sequence ID" value="GBG67936"/>
    <property type="gene ID" value="CBR_g1055"/>
</dbReference>
<comment type="subcellular location">
    <subcellularLocation>
        <location evidence="1">Membrane</location>
        <topology evidence="1">Single-pass membrane protein</topology>
    </subcellularLocation>
</comment>